<name>A0A2S9WYH8_9NEIS</name>
<organism evidence="3 4">
    <name type="scientific">Chromobacterium amazonense</name>
    <dbReference type="NCBI Taxonomy" id="1382803"/>
    <lineage>
        <taxon>Bacteria</taxon>
        <taxon>Pseudomonadati</taxon>
        <taxon>Pseudomonadota</taxon>
        <taxon>Betaproteobacteria</taxon>
        <taxon>Neisseriales</taxon>
        <taxon>Chromobacteriaceae</taxon>
        <taxon>Chromobacterium</taxon>
    </lineage>
</organism>
<dbReference type="Gene3D" id="2.60.40.2500">
    <property type="match status" value="1"/>
</dbReference>
<dbReference type="Proteomes" id="UP000239469">
    <property type="component" value="Unassembled WGS sequence"/>
</dbReference>
<reference evidence="3 4" key="1">
    <citation type="submission" date="2017-01" db="EMBL/GenBank/DDBJ databases">
        <title>New insights into the genetic diversity of Chromobacterium isolated from tropical freshwater lake.</title>
        <authorList>
            <person name="Santos A.B."/>
            <person name="Nascimento A.M."/>
            <person name="Da Silva P.C."/>
        </authorList>
    </citation>
    <scope>NUCLEOTIDE SEQUENCE [LARGE SCALE GENOMIC DNA]</scope>
    <source>
        <strain evidence="3 4">56AF</strain>
    </source>
</reference>
<comment type="similarity">
    <text evidence="1">Belongs to the TrbG/VirB9 family.</text>
</comment>
<comment type="caution">
    <text evidence="3">The sequence shown here is derived from an EMBL/GenBank/DDBJ whole genome shotgun (WGS) entry which is preliminary data.</text>
</comment>
<evidence type="ECO:0000256" key="2">
    <source>
        <dbReference type="ARBA" id="ARBA00022729"/>
    </source>
</evidence>
<dbReference type="Pfam" id="PF03524">
    <property type="entry name" value="CagX"/>
    <property type="match status" value="1"/>
</dbReference>
<proteinExistence type="inferred from homology"/>
<dbReference type="AlphaFoldDB" id="A0A2S9WYH8"/>
<gene>
    <name evidence="3" type="ORF">BUE93_22080</name>
</gene>
<dbReference type="InterPro" id="IPR010258">
    <property type="entry name" value="Conjugal_tfr_TrbG/VirB9/CagX"/>
</dbReference>
<dbReference type="InterPro" id="IPR033645">
    <property type="entry name" value="VirB9/CagX/TrbG_C"/>
</dbReference>
<accession>A0A2S9WYH8</accession>
<evidence type="ECO:0000256" key="1">
    <source>
        <dbReference type="ARBA" id="ARBA00006135"/>
    </source>
</evidence>
<dbReference type="CDD" id="cd06911">
    <property type="entry name" value="VirB9_CagX_TrbG"/>
    <property type="match status" value="1"/>
</dbReference>
<keyword evidence="2" id="KW-0732">Signal</keyword>
<evidence type="ECO:0008006" key="5">
    <source>
        <dbReference type="Google" id="ProtNLM"/>
    </source>
</evidence>
<protein>
    <recommendedName>
        <fullName evidence="5">P-type conjugative transfer protein VirB9</fullName>
    </recommendedName>
</protein>
<evidence type="ECO:0000313" key="3">
    <source>
        <dbReference type="EMBL" id="PRP68521.1"/>
    </source>
</evidence>
<evidence type="ECO:0000313" key="4">
    <source>
        <dbReference type="Proteomes" id="UP000239469"/>
    </source>
</evidence>
<dbReference type="EMBL" id="MTBD01000124">
    <property type="protein sequence ID" value="PRP68521.1"/>
    <property type="molecule type" value="Genomic_DNA"/>
</dbReference>
<sequence>MKVETYNPEIVSEVHVADGFVTQLIFDEGERILSKRSGFEAGWKLDQANEKPNILFIEARAVQQADATGAKMTYKPNPREWDTNLLVSTDKRNYVFNLHLVEARNKVAAYQIRFDYPQDRAKAQASRAAEAAAKQQELDRKQSLQDAFQRAETPKNWDYGMVIGKGSRNIAPDFAYDNGLLTYLGFLPGKNFPAPFIQRNGIEQIAEFSVEQRGDYRVMVLHNVSHRVILRHGQEVVGVVNQGFGKQYQKDQTTISDEVVRVEADGNGKS</sequence>
<dbReference type="InterPro" id="IPR038161">
    <property type="entry name" value="VirB9/CagX/TrbG_C_sf"/>
</dbReference>